<feature type="compositionally biased region" description="Polar residues" evidence="2">
    <location>
        <begin position="769"/>
        <end position="786"/>
    </location>
</feature>
<reference evidence="3 4" key="2">
    <citation type="journal article" date="2010" name="Nucleic Acids Res.">
        <title>BeetleBase in 2010: revisions to provide comprehensive genomic information for Tribolium castaneum.</title>
        <authorList>
            <person name="Kim H.S."/>
            <person name="Murphy T."/>
            <person name="Xia J."/>
            <person name="Caragea D."/>
            <person name="Park Y."/>
            <person name="Beeman R.W."/>
            <person name="Lorenzen M.D."/>
            <person name="Butcher S."/>
            <person name="Manak J.R."/>
            <person name="Brown S.J."/>
        </authorList>
    </citation>
    <scope>GENOME REANNOTATION</scope>
    <source>
        <strain evidence="3 4">Georgia GA2</strain>
    </source>
</reference>
<keyword evidence="1" id="KW-0175">Coiled coil</keyword>
<evidence type="ECO:0008006" key="5">
    <source>
        <dbReference type="Google" id="ProtNLM"/>
    </source>
</evidence>
<keyword evidence="4" id="KW-1185">Reference proteome</keyword>
<evidence type="ECO:0000313" key="3">
    <source>
        <dbReference type="EMBL" id="KYB28640.1"/>
    </source>
</evidence>
<dbReference type="EMBL" id="KQ971321">
    <property type="protein sequence ID" value="KYB28640.1"/>
    <property type="molecule type" value="Genomic_DNA"/>
</dbReference>
<dbReference type="PANTHER" id="PTHR20930:SF0">
    <property type="entry name" value="PROTEIN ILRUN"/>
    <property type="match status" value="1"/>
</dbReference>
<dbReference type="PANTHER" id="PTHR20930">
    <property type="entry name" value="OVARIAN CARCINOMA ANTIGEN CA125-RELATED"/>
    <property type="match status" value="1"/>
</dbReference>
<sequence length="912" mass="101663">MGTRKKASELVFNLQWRNKPDNGGDKSNVIGMYDTPTTTSNFEMFKSYLLKNSGVAGNDVKVTYITDNGQECVIDSQEWFELALSAFRLKARLGEVIFLKLDKIFSSSHLSRKHSNDVETQFDVDSMDNSVIAPPEWFVTYMKQFKSDIVEEVTFAVTSNIIANKDKDVAASTPVSSKRNKPEPTKRSRKHGDNPIDKELFKTLKCDMKLESKLDKLDAKTKKIKEKKQALINKISSAEDRHGGNKRSHFLLDTSPFMNASVLNGTTPGKYEHMLGEKPGTYESYWNFYDRDIRFGKSLSCCVTVDGPLTPIFNVESPKKPLGKVVFCGSGAAEVSKPLPVSENPQMVESVEQQMFVPRESAGETKPLSVKIPDHVKEVVIYPPKGAENKINASIQIPEGVQRLVYYPNGIETEGITPLLNFASPTNSFKTETQKPAEQEEDLSKLIYFSNEFSQFSDFQDKKENFDETPTNMPPENTLANCVMDLSRRMQNIKIVGAHQDSDSDWESVWSYGRMKKEENLTGDCEVKATNKYGIAEKDLIVDLSKKSKESDKDEENVNTNDDKNNNNGAVDNNNSTGESISEIASEASSDLSSGYDVVNEPVCEEKDEGSGYVYITFDGNKLPVPKHILRPDFLVNAEEAPGPLNSEDEEKIDTTPRPNVSQESNPIKVEPANKDEIPEQCAEEKIFLSHCSATGSCFSDVTSGKRLFIFPQSNPGYEVVYPTLPKTEPEKNETPVTSDIKDEARYTWSYQAPCSHYVKTDHYGRPLDQSQPLRSSTAGHPTSSHPHPILMHRPAPKPSDKKETPTAPPAQPPEAEYPPQVHILPENLVSGAVNVASSAINTARSVINMIVPKTEPGKWVNGHWVTENPDSIRAKNLLILAEMGFWDSDLNATLLARYNDDLGRVIGELVQ</sequence>
<dbReference type="InterPro" id="IPR009060">
    <property type="entry name" value="UBA-like_sf"/>
</dbReference>
<dbReference type="GO" id="GO:0016236">
    <property type="term" value="P:macroautophagy"/>
    <property type="evidence" value="ECO:0000318"/>
    <property type="project" value="GO_Central"/>
</dbReference>
<dbReference type="STRING" id="7070.A0A139WL13"/>
<dbReference type="GO" id="GO:0000407">
    <property type="term" value="C:phagophore assembly site"/>
    <property type="evidence" value="ECO:0000318"/>
    <property type="project" value="GO_Central"/>
</dbReference>
<proteinExistence type="predicted"/>
<organism evidence="3 4">
    <name type="scientific">Tribolium castaneum</name>
    <name type="common">Red flour beetle</name>
    <dbReference type="NCBI Taxonomy" id="7070"/>
    <lineage>
        <taxon>Eukaryota</taxon>
        <taxon>Metazoa</taxon>
        <taxon>Ecdysozoa</taxon>
        <taxon>Arthropoda</taxon>
        <taxon>Hexapoda</taxon>
        <taxon>Insecta</taxon>
        <taxon>Pterygota</taxon>
        <taxon>Neoptera</taxon>
        <taxon>Endopterygota</taxon>
        <taxon>Coleoptera</taxon>
        <taxon>Polyphaga</taxon>
        <taxon>Cucujiformia</taxon>
        <taxon>Tenebrionidae</taxon>
        <taxon>Tenebrionidae incertae sedis</taxon>
        <taxon>Tribolium</taxon>
    </lineage>
</organism>
<reference evidence="3 4" key="1">
    <citation type="journal article" date="2008" name="Nature">
        <title>The genome of the model beetle and pest Tribolium castaneum.</title>
        <authorList>
            <consortium name="Tribolium Genome Sequencing Consortium"/>
            <person name="Richards S."/>
            <person name="Gibbs R.A."/>
            <person name="Weinstock G.M."/>
            <person name="Brown S.J."/>
            <person name="Denell R."/>
            <person name="Beeman R.W."/>
            <person name="Gibbs R."/>
            <person name="Beeman R.W."/>
            <person name="Brown S.J."/>
            <person name="Bucher G."/>
            <person name="Friedrich M."/>
            <person name="Grimmelikhuijzen C.J."/>
            <person name="Klingler M."/>
            <person name="Lorenzen M."/>
            <person name="Richards S."/>
            <person name="Roth S."/>
            <person name="Schroder R."/>
            <person name="Tautz D."/>
            <person name="Zdobnov E.M."/>
            <person name="Muzny D."/>
            <person name="Gibbs R.A."/>
            <person name="Weinstock G.M."/>
            <person name="Attaway T."/>
            <person name="Bell S."/>
            <person name="Buhay C.J."/>
            <person name="Chandrabose M.N."/>
            <person name="Chavez D."/>
            <person name="Clerk-Blankenburg K.P."/>
            <person name="Cree A."/>
            <person name="Dao M."/>
            <person name="Davis C."/>
            <person name="Chacko J."/>
            <person name="Dinh H."/>
            <person name="Dugan-Rocha S."/>
            <person name="Fowler G."/>
            <person name="Garner T.T."/>
            <person name="Garnes J."/>
            <person name="Gnirke A."/>
            <person name="Hawes A."/>
            <person name="Hernandez J."/>
            <person name="Hines S."/>
            <person name="Holder M."/>
            <person name="Hume J."/>
            <person name="Jhangiani S.N."/>
            <person name="Joshi V."/>
            <person name="Khan Z.M."/>
            <person name="Jackson L."/>
            <person name="Kovar C."/>
            <person name="Kowis A."/>
            <person name="Lee S."/>
            <person name="Lewis L.R."/>
            <person name="Margolis J."/>
            <person name="Morgan M."/>
            <person name="Nazareth L.V."/>
            <person name="Nguyen N."/>
            <person name="Okwuonu G."/>
            <person name="Parker D."/>
            <person name="Richards S."/>
            <person name="Ruiz S.J."/>
            <person name="Santibanez J."/>
            <person name="Savard J."/>
            <person name="Scherer S.E."/>
            <person name="Schneider B."/>
            <person name="Sodergren E."/>
            <person name="Tautz D."/>
            <person name="Vattahil S."/>
            <person name="Villasana D."/>
            <person name="White C.S."/>
            <person name="Wright R."/>
            <person name="Park Y."/>
            <person name="Beeman R.W."/>
            <person name="Lord J."/>
            <person name="Oppert B."/>
            <person name="Lorenzen M."/>
            <person name="Brown S."/>
            <person name="Wang L."/>
            <person name="Savard J."/>
            <person name="Tautz D."/>
            <person name="Richards S."/>
            <person name="Weinstock G."/>
            <person name="Gibbs R.A."/>
            <person name="Liu Y."/>
            <person name="Worley K."/>
            <person name="Weinstock G."/>
            <person name="Elsik C.G."/>
            <person name="Reese J.T."/>
            <person name="Elhaik E."/>
            <person name="Landan G."/>
            <person name="Graur D."/>
            <person name="Arensburger P."/>
            <person name="Atkinson P."/>
            <person name="Beeman R.W."/>
            <person name="Beidler J."/>
            <person name="Brown S.J."/>
            <person name="Demuth J.P."/>
            <person name="Drury D.W."/>
            <person name="Du Y.Z."/>
            <person name="Fujiwara H."/>
            <person name="Lorenzen M."/>
            <person name="Maselli V."/>
            <person name="Osanai M."/>
            <person name="Park Y."/>
            <person name="Robertson H.M."/>
            <person name="Tu Z."/>
            <person name="Wang J.J."/>
            <person name="Wang S."/>
            <person name="Richards S."/>
            <person name="Song H."/>
            <person name="Zhang L."/>
            <person name="Sodergren E."/>
            <person name="Werner D."/>
            <person name="Stanke M."/>
            <person name="Morgenstern B."/>
            <person name="Solovyev V."/>
            <person name="Kosarev P."/>
            <person name="Brown G."/>
            <person name="Chen H.C."/>
            <person name="Ermolaeva O."/>
            <person name="Hlavina W."/>
            <person name="Kapustin Y."/>
            <person name="Kiryutin B."/>
            <person name="Kitts P."/>
            <person name="Maglott D."/>
            <person name="Pruitt K."/>
            <person name="Sapojnikov V."/>
            <person name="Souvorov A."/>
            <person name="Mackey A.J."/>
            <person name="Waterhouse R.M."/>
            <person name="Wyder S."/>
            <person name="Zdobnov E.M."/>
            <person name="Zdobnov E.M."/>
            <person name="Wyder S."/>
            <person name="Kriventseva E.V."/>
            <person name="Kadowaki T."/>
            <person name="Bork P."/>
            <person name="Aranda M."/>
            <person name="Bao R."/>
            <person name="Beermann A."/>
            <person name="Berns N."/>
            <person name="Bolognesi R."/>
            <person name="Bonneton F."/>
            <person name="Bopp D."/>
            <person name="Brown S.J."/>
            <person name="Bucher G."/>
            <person name="Butts T."/>
            <person name="Chaumot A."/>
            <person name="Denell R.E."/>
            <person name="Ferrier D.E."/>
            <person name="Friedrich M."/>
            <person name="Gordon C.M."/>
            <person name="Jindra M."/>
            <person name="Klingler M."/>
            <person name="Lan Q."/>
            <person name="Lattorff H.M."/>
            <person name="Laudet V."/>
            <person name="von Levetsow C."/>
            <person name="Liu Z."/>
            <person name="Lutz R."/>
            <person name="Lynch J.A."/>
            <person name="da Fonseca R.N."/>
            <person name="Posnien N."/>
            <person name="Reuter R."/>
            <person name="Roth S."/>
            <person name="Savard J."/>
            <person name="Schinko J.B."/>
            <person name="Schmitt C."/>
            <person name="Schoppmeier M."/>
            <person name="Schroder R."/>
            <person name="Shippy T.D."/>
            <person name="Simonnet F."/>
            <person name="Marques-Souza H."/>
            <person name="Tautz D."/>
            <person name="Tomoyasu Y."/>
            <person name="Trauner J."/>
            <person name="Van der Zee M."/>
            <person name="Vervoort M."/>
            <person name="Wittkopp N."/>
            <person name="Wimmer E.A."/>
            <person name="Yang X."/>
            <person name="Jones A.K."/>
            <person name="Sattelle D.B."/>
            <person name="Ebert P.R."/>
            <person name="Nelson D."/>
            <person name="Scott J.G."/>
            <person name="Beeman R.W."/>
            <person name="Muthukrishnan S."/>
            <person name="Kramer K.J."/>
            <person name="Arakane Y."/>
            <person name="Beeman R.W."/>
            <person name="Zhu Q."/>
            <person name="Hogenkamp D."/>
            <person name="Dixit R."/>
            <person name="Oppert B."/>
            <person name="Jiang H."/>
            <person name="Zou Z."/>
            <person name="Marshall J."/>
            <person name="Elpidina E."/>
            <person name="Vinokurov K."/>
            <person name="Oppert C."/>
            <person name="Zou Z."/>
            <person name="Evans J."/>
            <person name="Lu Z."/>
            <person name="Zhao P."/>
            <person name="Sumathipala N."/>
            <person name="Altincicek B."/>
            <person name="Vilcinskas A."/>
            <person name="Williams M."/>
            <person name="Hultmark D."/>
            <person name="Hetru C."/>
            <person name="Jiang H."/>
            <person name="Grimmelikhuijzen C.J."/>
            <person name="Hauser F."/>
            <person name="Cazzamali G."/>
            <person name="Williamson M."/>
            <person name="Park Y."/>
            <person name="Li B."/>
            <person name="Tanaka Y."/>
            <person name="Predel R."/>
            <person name="Neupert S."/>
            <person name="Schachtner J."/>
            <person name="Verleyen P."/>
            <person name="Raible F."/>
            <person name="Bork P."/>
            <person name="Friedrich M."/>
            <person name="Walden K.K."/>
            <person name="Robertson H.M."/>
            <person name="Angeli S."/>
            <person name="Foret S."/>
            <person name="Bucher G."/>
            <person name="Schuetz S."/>
            <person name="Maleszka R."/>
            <person name="Wimmer E.A."/>
            <person name="Beeman R.W."/>
            <person name="Lorenzen M."/>
            <person name="Tomoyasu Y."/>
            <person name="Miller S.C."/>
            <person name="Grossmann D."/>
            <person name="Bucher G."/>
        </authorList>
    </citation>
    <scope>NUCLEOTIDE SEQUENCE [LARGE SCALE GENOMIC DNA]</scope>
    <source>
        <strain evidence="3 4">Georgia GA2</strain>
    </source>
</reference>
<dbReference type="CDD" id="cd14319">
    <property type="entry name" value="UBA_NBR1"/>
    <property type="match status" value="1"/>
</dbReference>
<protein>
    <recommendedName>
        <fullName evidence="5">PB1 domain-containing protein</fullName>
    </recommendedName>
</protein>
<dbReference type="AlphaFoldDB" id="A0A139WL13"/>
<evidence type="ECO:0000256" key="2">
    <source>
        <dbReference type="SAM" id="MobiDB-lite"/>
    </source>
</evidence>
<dbReference type="InParanoid" id="A0A139WL13"/>
<feature type="compositionally biased region" description="Polar residues" evidence="2">
    <location>
        <begin position="657"/>
        <end position="666"/>
    </location>
</feature>
<dbReference type="eggNOG" id="KOG4582">
    <property type="taxonomic scope" value="Eukaryota"/>
</dbReference>
<dbReference type="OMA" id="NTLANCV"/>
<feature type="region of interest" description="Disordered" evidence="2">
    <location>
        <begin position="762"/>
        <end position="819"/>
    </location>
</feature>
<feature type="compositionally biased region" description="Pro residues" evidence="2">
    <location>
        <begin position="807"/>
        <end position="817"/>
    </location>
</feature>
<gene>
    <name evidence="3" type="primary">AUGUSTUS-3.0.2_03458</name>
    <name evidence="3" type="ORF">TcasGA2_TC003458</name>
</gene>
<evidence type="ECO:0000313" key="4">
    <source>
        <dbReference type="Proteomes" id="UP000007266"/>
    </source>
</evidence>
<feature type="compositionally biased region" description="Basic and acidic residues" evidence="2">
    <location>
        <begin position="180"/>
        <end position="195"/>
    </location>
</feature>
<evidence type="ECO:0000256" key="1">
    <source>
        <dbReference type="SAM" id="Coils"/>
    </source>
</evidence>
<dbReference type="GO" id="GO:0043130">
    <property type="term" value="F:ubiquitin binding"/>
    <property type="evidence" value="ECO:0000318"/>
    <property type="project" value="GO_Central"/>
</dbReference>
<feature type="region of interest" description="Disordered" evidence="2">
    <location>
        <begin position="641"/>
        <end position="667"/>
    </location>
</feature>
<feature type="compositionally biased region" description="Low complexity" evidence="2">
    <location>
        <begin position="566"/>
        <end position="578"/>
    </location>
</feature>
<feature type="region of interest" description="Disordered" evidence="2">
    <location>
        <begin position="169"/>
        <end position="195"/>
    </location>
</feature>
<name>A0A139WL13_TRICA</name>
<feature type="region of interest" description="Disordered" evidence="2">
    <location>
        <begin position="546"/>
        <end position="578"/>
    </location>
</feature>
<dbReference type="Gene3D" id="1.10.8.10">
    <property type="entry name" value="DNA helicase RuvA subunit, C-terminal domain"/>
    <property type="match status" value="1"/>
</dbReference>
<dbReference type="SUPFAM" id="SSF46934">
    <property type="entry name" value="UBA-like"/>
    <property type="match status" value="1"/>
</dbReference>
<feature type="coiled-coil region" evidence="1">
    <location>
        <begin position="210"/>
        <end position="241"/>
    </location>
</feature>
<dbReference type="Proteomes" id="UP000007266">
    <property type="component" value="Linkage group 3"/>
</dbReference>
<accession>A0A139WL13</accession>